<feature type="transmembrane region" description="Helical" evidence="1">
    <location>
        <begin position="49"/>
        <end position="67"/>
    </location>
</feature>
<sequence>MWTIWVDGSEEKRIYGYLHTFNHGLCLRKSFSTQLIMAYFDTKWAGCRIMGVPLVVIAFFLVQTSFLGEPSLKQHIEARSSIESKSRSLANTMTEVQWLQHLLQEIGLFLPSPPILDRV</sequence>
<gene>
    <name evidence="2" type="ORF">F2P56_033837</name>
</gene>
<dbReference type="EMBL" id="LIHL02000015">
    <property type="protein sequence ID" value="KAF5444729.1"/>
    <property type="molecule type" value="Genomic_DNA"/>
</dbReference>
<reference evidence="2" key="1">
    <citation type="submission" date="2015-10" db="EMBL/GenBank/DDBJ databases">
        <authorList>
            <person name="Martinez-Garcia P.J."/>
            <person name="Crepeau M.W."/>
            <person name="Puiu D."/>
            <person name="Gonzalez-Ibeas D."/>
            <person name="Whalen J."/>
            <person name="Stevens K."/>
            <person name="Paul R."/>
            <person name="Butterfield T."/>
            <person name="Britton M."/>
            <person name="Reagan R."/>
            <person name="Chakraborty S."/>
            <person name="Walawage S.L."/>
            <person name="Vasquez-Gross H.A."/>
            <person name="Cardeno C."/>
            <person name="Famula R."/>
            <person name="Pratt K."/>
            <person name="Kuruganti S."/>
            <person name="Aradhya M.K."/>
            <person name="Leslie C.A."/>
            <person name="Dandekar A.M."/>
            <person name="Salzberg S.L."/>
            <person name="Wegrzyn J.L."/>
            <person name="Langley C.H."/>
            <person name="Neale D.B."/>
        </authorList>
    </citation>
    <scope>NUCLEOTIDE SEQUENCE</scope>
    <source>
        <tissue evidence="2">Leaves</tissue>
    </source>
</reference>
<name>A0A833WTT9_JUGRE</name>
<accession>A0A833WTT9</accession>
<evidence type="ECO:0000313" key="2">
    <source>
        <dbReference type="EMBL" id="KAF5444729.1"/>
    </source>
</evidence>
<dbReference type="AlphaFoldDB" id="A0A833WTT9"/>
<evidence type="ECO:0000313" key="3">
    <source>
        <dbReference type="Proteomes" id="UP000619265"/>
    </source>
</evidence>
<protein>
    <submittedName>
        <fullName evidence="2">Uncharacterized protein</fullName>
    </submittedName>
</protein>
<dbReference type="Gramene" id="Jr15_02880_p1">
    <property type="protein sequence ID" value="cds.Jr15_02880_p1"/>
    <property type="gene ID" value="Jr15_02880"/>
</dbReference>
<proteinExistence type="predicted"/>
<dbReference type="Proteomes" id="UP000619265">
    <property type="component" value="Unassembled WGS sequence"/>
</dbReference>
<keyword evidence="1" id="KW-0472">Membrane</keyword>
<comment type="caution">
    <text evidence="2">The sequence shown here is derived from an EMBL/GenBank/DDBJ whole genome shotgun (WGS) entry which is preliminary data.</text>
</comment>
<organism evidence="2 3">
    <name type="scientific">Juglans regia</name>
    <name type="common">English walnut</name>
    <dbReference type="NCBI Taxonomy" id="51240"/>
    <lineage>
        <taxon>Eukaryota</taxon>
        <taxon>Viridiplantae</taxon>
        <taxon>Streptophyta</taxon>
        <taxon>Embryophyta</taxon>
        <taxon>Tracheophyta</taxon>
        <taxon>Spermatophyta</taxon>
        <taxon>Magnoliopsida</taxon>
        <taxon>eudicotyledons</taxon>
        <taxon>Gunneridae</taxon>
        <taxon>Pentapetalae</taxon>
        <taxon>rosids</taxon>
        <taxon>fabids</taxon>
        <taxon>Fagales</taxon>
        <taxon>Juglandaceae</taxon>
        <taxon>Juglans</taxon>
    </lineage>
</organism>
<keyword evidence="1" id="KW-0812">Transmembrane</keyword>
<reference evidence="2" key="2">
    <citation type="submission" date="2020-03" db="EMBL/GenBank/DDBJ databases">
        <title>Walnut 2.0.</title>
        <authorList>
            <person name="Marrano A."/>
            <person name="Britton M."/>
            <person name="Zimin A.V."/>
            <person name="Zaini P.A."/>
            <person name="Workman R."/>
            <person name="Puiu D."/>
            <person name="Bianco L."/>
            <person name="Allen B.J."/>
            <person name="Troggio M."/>
            <person name="Leslie C.A."/>
            <person name="Timp W."/>
            <person name="Dendekar A."/>
            <person name="Salzberg S.L."/>
            <person name="Neale D.B."/>
        </authorList>
    </citation>
    <scope>NUCLEOTIDE SEQUENCE</scope>
    <source>
        <tissue evidence="2">Leaves</tissue>
    </source>
</reference>
<keyword evidence="1" id="KW-1133">Transmembrane helix</keyword>
<evidence type="ECO:0000256" key="1">
    <source>
        <dbReference type="SAM" id="Phobius"/>
    </source>
</evidence>